<keyword evidence="2" id="KW-1133">Transmembrane helix</keyword>
<organism evidence="4 5">
    <name type="scientific">Deinococcus grandis</name>
    <dbReference type="NCBI Taxonomy" id="57498"/>
    <lineage>
        <taxon>Bacteria</taxon>
        <taxon>Thermotogati</taxon>
        <taxon>Deinococcota</taxon>
        <taxon>Deinococci</taxon>
        <taxon>Deinococcales</taxon>
        <taxon>Deinococcaceae</taxon>
        <taxon>Deinococcus</taxon>
    </lineage>
</organism>
<feature type="signal peptide" evidence="3">
    <location>
        <begin position="1"/>
        <end position="28"/>
    </location>
</feature>
<comment type="caution">
    <text evidence="4">The sequence shown here is derived from an EMBL/GenBank/DDBJ whole genome shotgun (WGS) entry which is preliminary data.</text>
</comment>
<keyword evidence="2" id="KW-0472">Membrane</keyword>
<gene>
    <name evidence="4" type="ORF">DEIGR_100244</name>
</gene>
<keyword evidence="5" id="KW-1185">Reference proteome</keyword>
<dbReference type="EMBL" id="BCMS01000001">
    <property type="protein sequence ID" value="GAQ20217.1"/>
    <property type="molecule type" value="Genomic_DNA"/>
</dbReference>
<evidence type="ECO:0000256" key="1">
    <source>
        <dbReference type="SAM" id="MobiDB-lite"/>
    </source>
</evidence>
<feature type="transmembrane region" description="Helical" evidence="2">
    <location>
        <begin position="423"/>
        <end position="444"/>
    </location>
</feature>
<protein>
    <submittedName>
        <fullName evidence="4">Uncharacterized protein</fullName>
    </submittedName>
</protein>
<proteinExistence type="predicted"/>
<feature type="compositionally biased region" description="Low complexity" evidence="1">
    <location>
        <begin position="251"/>
        <end position="281"/>
    </location>
</feature>
<dbReference type="AlphaFoldDB" id="A0A117DMM3"/>
<feature type="transmembrane region" description="Helical" evidence="2">
    <location>
        <begin position="500"/>
        <end position="522"/>
    </location>
</feature>
<feature type="transmembrane region" description="Helical" evidence="2">
    <location>
        <begin position="456"/>
        <end position="480"/>
    </location>
</feature>
<accession>A0A117DMM3</accession>
<feature type="region of interest" description="Disordered" evidence="1">
    <location>
        <begin position="251"/>
        <end position="315"/>
    </location>
</feature>
<dbReference type="RefSeq" id="WP_236704619.1">
    <property type="nucleotide sequence ID" value="NZ_BCMS01000001.1"/>
</dbReference>
<name>A0A117DMM3_9DEIO</name>
<reference evidence="5" key="1">
    <citation type="submission" date="2015-11" db="EMBL/GenBank/DDBJ databases">
        <title>Draft Genome Sequence of the Radioresistant Bacterium Deinococcus grandis, Isolated from Freshwater Fish in Japan.</title>
        <authorList>
            <person name="Satoh K."/>
            <person name="Onodera T."/>
            <person name="Omoso K."/>
            <person name="Takeda-Yano K."/>
            <person name="Katayama T."/>
            <person name="Oono Y."/>
            <person name="Narumi I."/>
        </authorList>
    </citation>
    <scope>NUCLEOTIDE SEQUENCE [LARGE SCALE GENOMIC DNA]</scope>
    <source>
        <strain evidence="5">ATCC 43672</strain>
    </source>
</reference>
<evidence type="ECO:0000313" key="5">
    <source>
        <dbReference type="Proteomes" id="UP000056209"/>
    </source>
</evidence>
<dbReference type="Proteomes" id="UP000056209">
    <property type="component" value="Unassembled WGS sequence"/>
</dbReference>
<feature type="chain" id="PRO_5007147434" evidence="3">
    <location>
        <begin position="29"/>
        <end position="553"/>
    </location>
</feature>
<sequence length="553" mass="56089">MTRGVTGARLRRSGLAWVTAALMGAAGAQNLTAYSALAGSLEGAVQMRAQSAEQALNRLDAAGQALDELAPTLRNQQIVSGLRDALGRSRAALARTPAELEAQVQLARGLMRKALYDQSLAALGAQPANASSQLMLLTREFGLTGDAASALNADAKAGRLERVAWRLQRAAVQKVSAALQATQARQTTGSYVNLARATGWFTVVQDSASAGDLKLSQFGDALRQLTSGDTAGLTSSLGTLRRGTQVFAQTLAQPPALTPARPATGTPAGGTPVTTPATPGSGAQGSGAQGSGTPGSAPATIPGTAPATPGAPGATRAPGAEAVYAALGRALAASGHADGVTARAALQDASTQLARAGTPLRDTAEYLTLQRALEGAQNRAAPRPSDVQALIAGLANAERAARGEAVSALDRASLGTAGWFSGWVRALIFLLLGVGVAAPLYLLNLAFGGRNVYWRAITAGLVLLLLPLFLEGVFGFLGALGDALGGGALAGLTNVTLSQGAYALPVWALLALGALGLLAFGFRGLCLQFGLLGDQGSTHTTAQHTVIDWDEDV</sequence>
<keyword evidence="2" id="KW-0812">Transmembrane</keyword>
<feature type="compositionally biased region" description="Gly residues" evidence="1">
    <location>
        <begin position="282"/>
        <end position="293"/>
    </location>
</feature>
<evidence type="ECO:0000313" key="4">
    <source>
        <dbReference type="EMBL" id="GAQ20217.1"/>
    </source>
</evidence>
<evidence type="ECO:0000256" key="2">
    <source>
        <dbReference type="SAM" id="Phobius"/>
    </source>
</evidence>
<keyword evidence="3" id="KW-0732">Signal</keyword>
<feature type="compositionally biased region" description="Low complexity" evidence="1">
    <location>
        <begin position="294"/>
        <end position="315"/>
    </location>
</feature>
<evidence type="ECO:0000256" key="3">
    <source>
        <dbReference type="SAM" id="SignalP"/>
    </source>
</evidence>